<evidence type="ECO:0000313" key="3">
    <source>
        <dbReference type="Proteomes" id="UP000187209"/>
    </source>
</evidence>
<dbReference type="OrthoDB" id="323201at2759"/>
<comment type="caution">
    <text evidence="2">The sequence shown here is derived from an EMBL/GenBank/DDBJ whole genome shotgun (WGS) entry which is preliminary data.</text>
</comment>
<evidence type="ECO:0000313" key="2">
    <source>
        <dbReference type="EMBL" id="OMJ80549.1"/>
    </source>
</evidence>
<reference evidence="2 3" key="1">
    <citation type="submission" date="2016-11" db="EMBL/GenBank/DDBJ databases">
        <title>The macronuclear genome of Stentor coeruleus: a giant cell with tiny introns.</title>
        <authorList>
            <person name="Slabodnick M."/>
            <person name="Ruby J.G."/>
            <person name="Reiff S.B."/>
            <person name="Swart E.C."/>
            <person name="Gosai S."/>
            <person name="Prabakaran S."/>
            <person name="Witkowska E."/>
            <person name="Larue G.E."/>
            <person name="Fisher S."/>
            <person name="Freeman R.M."/>
            <person name="Gunawardena J."/>
            <person name="Chu W."/>
            <person name="Stover N.A."/>
            <person name="Gregory B.D."/>
            <person name="Nowacki M."/>
            <person name="Derisi J."/>
            <person name="Roy S.W."/>
            <person name="Marshall W.F."/>
            <person name="Sood P."/>
        </authorList>
    </citation>
    <scope>NUCLEOTIDE SEQUENCE [LARGE SCALE GENOMIC DNA]</scope>
    <source>
        <strain evidence="2">WM001</strain>
    </source>
</reference>
<keyword evidence="3" id="KW-1185">Reference proteome</keyword>
<proteinExistence type="predicted"/>
<gene>
    <name evidence="2" type="ORF">SteCoe_19144</name>
</gene>
<dbReference type="Proteomes" id="UP000187209">
    <property type="component" value="Unassembled WGS sequence"/>
</dbReference>
<feature type="coiled-coil region" evidence="1">
    <location>
        <begin position="445"/>
        <end position="628"/>
    </location>
</feature>
<feature type="coiled-coil region" evidence="1">
    <location>
        <begin position="240"/>
        <end position="284"/>
    </location>
</feature>
<keyword evidence="1" id="KW-0175">Coiled coil</keyword>
<protein>
    <submittedName>
        <fullName evidence="2">Uncharacterized protein</fullName>
    </submittedName>
</protein>
<feature type="coiled-coil region" evidence="1">
    <location>
        <begin position="658"/>
        <end position="685"/>
    </location>
</feature>
<evidence type="ECO:0000256" key="1">
    <source>
        <dbReference type="SAM" id="Coils"/>
    </source>
</evidence>
<feature type="coiled-coil region" evidence="1">
    <location>
        <begin position="918"/>
        <end position="945"/>
    </location>
</feature>
<dbReference type="EMBL" id="MPUH01000418">
    <property type="protein sequence ID" value="OMJ80549.1"/>
    <property type="molecule type" value="Genomic_DNA"/>
</dbReference>
<name>A0A1R2BUQ0_9CILI</name>
<feature type="coiled-coil region" evidence="1">
    <location>
        <begin position="754"/>
        <end position="824"/>
    </location>
</feature>
<accession>A0A1R2BUQ0</accession>
<dbReference type="AlphaFoldDB" id="A0A1R2BUQ0"/>
<sequence length="1041" mass="123411">MSEHDEVNTENKLDIDFLMETLRKNQQLIQTNQQNWARERQELESQYQSLERTCRRQIEVLKEENKIFKDEVNKTSQGRESESSIRNRLLKEIERIEQQSLDKESTLNHENDLLRKEIRLLNKKIEDKEKELKEERGKIQNFLELARKDSRKRETDFQQNYEDIIGKFDRINKELNGKNSEIESLKNEYEERIRMLTQQKTEGESEWLKEKQRKFDESFKFDEVLQDKQKLIDTELKDIKEEMQKQEEFYKGKLIQANEEKAQLMKKIEQMKAIADEKDEIQRKEIDKLRKSNLKLAECCKTRETALESQLLALRSEIFQLNARIEERESIFSQLTQQKTEDIKKYQDLLKRQESLIEGKDAISIAGTLRNELKINLELLKEKEEQIKSIRELYISSKQGERRSITKTIASTQSLLSDINKQQTMLMNEQMNYAQTLITLEEHATKREKEQLEEITALTQELQNLRKELAEIRNQKLEEQIFMSKEKIMNLEQDLDHAKKNLMNYIMSVQALEEIFETKKKYGIDSFDLNDVNNKLKLEIERLNAENHNLVENRKKLEEFYTQETQKLHILLEQKNLEIQQVQSRVDRLKNIKAGKELKEIKTWETRQAALQKTIKSLEGQIKILTSQAATRKQLLSYEETLEAEELKLLRKEINSKEEWVESMKESWKNEKEELEKQSERLRNSVFILNAGQEKRIQALDEEFTLVANERTRLAEFLVKMQKMIEKSINSKMIIEKNADMLKKIIDDAYAETIMTLRVQNEELKEEMDKEVKLIRDEMAVHKVSLENEIKNLKVMNDGLNKHVIAQEEQLQRLSNMIKQLKDIHGKELDQYRSEISILKMVSSQKNVNINEEKQLLNKELTRLVSLVNKKDEENRKLFIDKLRVIEEVIMLKKSSQAENSINEDFLNKNSDLDLNIIRDEIKAMKTMEEEREKLIKQEKEAMSAVLSKIKNSIKTIQQASENEVHGLYQELALQNHKSQILQADKEVLQKQRDEAVIRIAKAKSIDKSSKGDLIKLVDFMKTQENQRNKLFSSEKPVTRK</sequence>
<organism evidence="2 3">
    <name type="scientific">Stentor coeruleus</name>
    <dbReference type="NCBI Taxonomy" id="5963"/>
    <lineage>
        <taxon>Eukaryota</taxon>
        <taxon>Sar</taxon>
        <taxon>Alveolata</taxon>
        <taxon>Ciliophora</taxon>
        <taxon>Postciliodesmatophora</taxon>
        <taxon>Heterotrichea</taxon>
        <taxon>Heterotrichida</taxon>
        <taxon>Stentoridae</taxon>
        <taxon>Stentor</taxon>
    </lineage>
</organism>
<feature type="coiled-coil region" evidence="1">
    <location>
        <begin position="33"/>
        <end position="206"/>
    </location>
</feature>